<dbReference type="PROSITE" id="PS51307">
    <property type="entry name" value="ASD2"/>
    <property type="match status" value="1"/>
</dbReference>
<evidence type="ECO:0000313" key="12">
    <source>
        <dbReference type="EMBL" id="ELK16435.1"/>
    </source>
</evidence>
<dbReference type="PANTHER" id="PTHR15012">
    <property type="entry name" value="APICAL PROTEIN/SHROOM-RELATED"/>
    <property type="match status" value="1"/>
</dbReference>
<evidence type="ECO:0000259" key="10">
    <source>
        <dbReference type="PROSITE" id="PS51306"/>
    </source>
</evidence>
<gene>
    <name evidence="12" type="ORF">PAL_GLEAN10012284</name>
</gene>
<dbReference type="STRING" id="9402.L5KZ66"/>
<evidence type="ECO:0000256" key="7">
    <source>
        <dbReference type="PROSITE-ProRule" id="PRU00637"/>
    </source>
</evidence>
<dbReference type="Proteomes" id="UP000010552">
    <property type="component" value="Unassembled WGS sequence"/>
</dbReference>
<evidence type="ECO:0000256" key="5">
    <source>
        <dbReference type="ARBA" id="ARBA00023203"/>
    </source>
</evidence>
<dbReference type="GO" id="GO:0016324">
    <property type="term" value="C:apical plasma membrane"/>
    <property type="evidence" value="ECO:0007669"/>
    <property type="project" value="TreeGrafter"/>
</dbReference>
<feature type="region of interest" description="Disordered" evidence="8">
    <location>
        <begin position="981"/>
        <end position="1118"/>
    </location>
</feature>
<feature type="region of interest" description="Disordered" evidence="8">
    <location>
        <begin position="84"/>
        <end position="143"/>
    </location>
</feature>
<dbReference type="InterPro" id="IPR036034">
    <property type="entry name" value="PDZ_sf"/>
</dbReference>
<feature type="compositionally biased region" description="Pro residues" evidence="8">
    <location>
        <begin position="306"/>
        <end position="318"/>
    </location>
</feature>
<feature type="domain" description="ASD2" evidence="11">
    <location>
        <begin position="1574"/>
        <end position="1862"/>
    </location>
</feature>
<dbReference type="InterPro" id="IPR027685">
    <property type="entry name" value="Shroom_fam"/>
</dbReference>
<dbReference type="Pfam" id="PF08687">
    <property type="entry name" value="ASD2"/>
    <property type="match status" value="1"/>
</dbReference>
<dbReference type="InterPro" id="IPR001478">
    <property type="entry name" value="PDZ"/>
</dbReference>
<dbReference type="GO" id="GO:0030864">
    <property type="term" value="C:cortical actin cytoskeleton"/>
    <property type="evidence" value="ECO:0007669"/>
    <property type="project" value="TreeGrafter"/>
</dbReference>
<feature type="domain" description="ASD1" evidence="10">
    <location>
        <begin position="866"/>
        <end position="918"/>
    </location>
</feature>
<feature type="region of interest" description="Disordered" evidence="8">
    <location>
        <begin position="182"/>
        <end position="212"/>
    </location>
</feature>
<feature type="compositionally biased region" description="Pro residues" evidence="8">
    <location>
        <begin position="1424"/>
        <end position="1434"/>
    </location>
</feature>
<feature type="compositionally biased region" description="Basic and acidic residues" evidence="8">
    <location>
        <begin position="899"/>
        <end position="915"/>
    </location>
</feature>
<proteinExistence type="inferred from homology"/>
<evidence type="ECO:0000256" key="1">
    <source>
        <dbReference type="ARBA" id="ARBA00004245"/>
    </source>
</evidence>
<feature type="region of interest" description="Disordered" evidence="8">
    <location>
        <begin position="1256"/>
        <end position="1327"/>
    </location>
</feature>
<keyword evidence="6" id="KW-0206">Cytoskeleton</keyword>
<evidence type="ECO:0000259" key="11">
    <source>
        <dbReference type="PROSITE" id="PS51307"/>
    </source>
</evidence>
<dbReference type="InterPro" id="IPR014799">
    <property type="entry name" value="ASD2_dom"/>
</dbReference>
<keyword evidence="4" id="KW-0493">Microtubule</keyword>
<dbReference type="Gene3D" id="2.30.42.10">
    <property type="match status" value="1"/>
</dbReference>
<dbReference type="EMBL" id="KB030472">
    <property type="protein sequence ID" value="ELK16435.1"/>
    <property type="molecule type" value="Genomic_DNA"/>
</dbReference>
<feature type="compositionally biased region" description="Low complexity" evidence="8">
    <location>
        <begin position="1362"/>
        <end position="1373"/>
    </location>
</feature>
<evidence type="ECO:0000256" key="2">
    <source>
        <dbReference type="ARBA" id="ARBA00006469"/>
    </source>
</evidence>
<evidence type="ECO:0000256" key="4">
    <source>
        <dbReference type="ARBA" id="ARBA00022701"/>
    </source>
</evidence>
<name>L5KZ66_PTEAL</name>
<dbReference type="Pfam" id="PF08688">
    <property type="entry name" value="ASD1"/>
    <property type="match status" value="2"/>
</dbReference>
<dbReference type="GO" id="GO:0051015">
    <property type="term" value="F:actin filament binding"/>
    <property type="evidence" value="ECO:0007669"/>
    <property type="project" value="InterPro"/>
</dbReference>
<dbReference type="GO" id="GO:0007015">
    <property type="term" value="P:actin filament organization"/>
    <property type="evidence" value="ECO:0007669"/>
    <property type="project" value="TreeGrafter"/>
</dbReference>
<evidence type="ECO:0000313" key="13">
    <source>
        <dbReference type="Proteomes" id="UP000010552"/>
    </source>
</evidence>
<feature type="region of interest" description="Disordered" evidence="8">
    <location>
        <begin position="629"/>
        <end position="694"/>
    </location>
</feature>
<evidence type="ECO:0000256" key="8">
    <source>
        <dbReference type="SAM" id="MobiDB-lite"/>
    </source>
</evidence>
<keyword evidence="3" id="KW-0963">Cytoplasm</keyword>
<feature type="compositionally biased region" description="Basic and acidic residues" evidence="8">
    <location>
        <begin position="262"/>
        <end position="279"/>
    </location>
</feature>
<feature type="compositionally biased region" description="Basic and acidic residues" evidence="8">
    <location>
        <begin position="562"/>
        <end position="576"/>
    </location>
</feature>
<reference evidence="13" key="1">
    <citation type="journal article" date="2013" name="Science">
        <title>Comparative analysis of bat genomes provides insight into the evolution of flight and immunity.</title>
        <authorList>
            <person name="Zhang G."/>
            <person name="Cowled C."/>
            <person name="Shi Z."/>
            <person name="Huang Z."/>
            <person name="Bishop-Lilly K.A."/>
            <person name="Fang X."/>
            <person name="Wynne J.W."/>
            <person name="Xiong Z."/>
            <person name="Baker M.L."/>
            <person name="Zhao W."/>
            <person name="Tachedjian M."/>
            <person name="Zhu Y."/>
            <person name="Zhou P."/>
            <person name="Jiang X."/>
            <person name="Ng J."/>
            <person name="Yang L."/>
            <person name="Wu L."/>
            <person name="Xiao J."/>
            <person name="Feng Y."/>
            <person name="Chen Y."/>
            <person name="Sun X."/>
            <person name="Zhang Y."/>
            <person name="Marsh G.A."/>
            <person name="Crameri G."/>
            <person name="Broder C.C."/>
            <person name="Frey K.G."/>
            <person name="Wang L.F."/>
            <person name="Wang J."/>
        </authorList>
    </citation>
    <scope>NUCLEOTIDE SEQUENCE [LARGE SCALE GENOMIC DNA]</scope>
</reference>
<feature type="region of interest" description="Disordered" evidence="8">
    <location>
        <begin position="1411"/>
        <end position="1450"/>
    </location>
</feature>
<dbReference type="PROSITE" id="PS51306">
    <property type="entry name" value="ASD1"/>
    <property type="match status" value="1"/>
</dbReference>
<sequence length="1901" mass="207080">MENIFLLKSLTEQYSTQIPHYIALTIEEGGKADVVSCRLRAGDEVVHINEVALSSSRREAVSLVKGSYKTLRLVVRRDACADPGPAGIGTSDSFDPEHLTSDPQNRKAAWSGGAKLRLKHRRSEPAGRPHSWHSTKLGENQPDASMMQISQGTIGTPWPQSYHSSSSTSDLVNYDHAYLRRSPDQCSSQGSMESLEPSGGYPPCHLLSPAKSTSSIDQLSHLHNKRDSAYSSFSTSSSILEYPPPGVSGRERSSSMDTTSARGRETRASADGQGYDKWHNVSRGEGVPPPSWSQQCPSSSETAPDNLPPPKVGAPLPPARSDSYAAFRHRERPSSWSSLDQKRFCRPQANSSGSLKSPCIEEQLHTVLEKSPESSPPVKPKHNYTQKAQPGQPLLPTGIYPVPSLEPHFAQVPQPSASSNGMLYPALAKESGYTPPLGACDRRATLDENGNQNGSSKPGFAFYQPLEHDSLSPVEKTPETSAKCVPYKVHFPSVPENEDSSLNRHLTPLQGNCPHPSERRSTHSNRSSPNYHSLQPPQGQAWHVGEDKKASRPSEPWESDFQEDHDASGRRLEREGLSQSPSGNFGKTKSAFSSLQNIPESLRRQSSLEPGGGAQEGYLDVRPTCVVNTKAEDSGRKAVPDHRSHLDRPVSYPRPEGRTSALASFHNSDLRYEEPPSPSHQQTSSLGRRRLSSGSASVLQGLQYGKPHCSVLEKVSEIEQREQGRQRPPSVGSNVYGYNYKPNRMTPTSGTSGNELEETKANIRFSESTEPVGSGEQHFKNGEPKLEEVSWQPCGQQLKRGTEGGQGHPPRGSEPSRRDSHLLRSQSTFQLFGETEEEALWRDGRPGTPESPVPDVPFSRAYRNSIKDAQSRVLGATSFRRRDLEPGAAGTSRGPRRRLTPEQKKRSYSEPEKMNEVGVSEEAEPAPLGPQRKGLHFPESTVADRRRIFEREGKACSTLSLSGPELKQFQQSALADYIQRKTGQRPASATGLQEPGLLRERAHSTYLQPGPSAPTGPRLTSASSLCSLRDPNLQPRREAAHLPASGANGEPPWGPRDRSSSFAATGRLLGERRRGDQAPRELLGGANSGGPKGTQKLDRTPGESSSWGAGRSGKSMSAEDLLERSDFLAVPIHVRSRSSPTADKKHQDVLLEENNGFGFVKDPCYLAGPGSRSLSCSERGGEEMLLLKHHPSPRWGGSGCKAAGASVPSTCPGLLDPQKQARRMPCPRPLPTGMQGHPTDSRAIAVTPLSLALPSPVPSSYCSQAADDQPTRRDSQTGQQPLLPYTPAATHRSNGHSLAQPPSPRGQEPNSSEHGVEGGMRKRPPPTRVKWAHAVIEGSLPEESSSPGFANLKHHKKQQNLPSSSSTSDPDTPLGVLGTPGRISLRISESVLPASPPPREDYDDEVFVRDMHPNATSSPTFEALPPPPPPPPSQEAPVNSWNDFPPPPPQALCEAQVDSEDYEKLYTSSSSKFANVTIAKERPMPGAAHLVGSQIVASRSQTSVKGSEAFETSPASTTAALPQHAGSAGWQPNSGQPPPILTQGLVHDPVSGTHGLEKNVSSSPQKTSEDIRTETLAKEIVHQDKSLADILDPDSRMKTTMDLMEGLFPRDVNLLQENSIKRKALQRTVSCPGYEGKRSEDREAVSMLVNCPAYYSVSAPKAELLNKIKDMPEEVNEEEEQADVNEKKAELIGSLTHKLETLQEAKGSLQMDIKLNNALGEEVEALISELCKPNEFDKYKMFIGDLDKVVNLLLSLSGRLARVENVLSGLGEDASNEERSSLNEKRKVLAGQHEDARELKENLDRRERVVLDILANYLSEEQLQDYQHFVKMKSTLLIEQRKLDDKIKLGQEQVKCLLESLPSDFIPKAGALALPPDLTSEMAPVGGCTFSGTFPTLTSPL</sequence>
<dbReference type="PROSITE" id="PS50106">
    <property type="entry name" value="PDZ"/>
    <property type="match status" value="1"/>
</dbReference>
<feature type="region of interest" description="Disordered" evidence="8">
    <location>
        <begin position="719"/>
        <end position="948"/>
    </location>
</feature>
<feature type="compositionally biased region" description="Polar residues" evidence="8">
    <location>
        <begin position="524"/>
        <end position="538"/>
    </location>
</feature>
<dbReference type="PANTHER" id="PTHR15012:SF33">
    <property type="entry name" value="PROTEIN SHROOM3"/>
    <property type="match status" value="1"/>
</dbReference>
<organism evidence="12 13">
    <name type="scientific">Pteropus alecto</name>
    <name type="common">Black flying fox</name>
    <dbReference type="NCBI Taxonomy" id="9402"/>
    <lineage>
        <taxon>Eukaryota</taxon>
        <taxon>Metazoa</taxon>
        <taxon>Chordata</taxon>
        <taxon>Craniata</taxon>
        <taxon>Vertebrata</taxon>
        <taxon>Euteleostomi</taxon>
        <taxon>Mammalia</taxon>
        <taxon>Eutheria</taxon>
        <taxon>Laurasiatheria</taxon>
        <taxon>Chiroptera</taxon>
        <taxon>Yinpterochiroptera</taxon>
        <taxon>Pteropodoidea</taxon>
        <taxon>Pteropodidae</taxon>
        <taxon>Pteropodinae</taxon>
        <taxon>Pteropus</taxon>
    </lineage>
</organism>
<feature type="region of interest" description="Disordered" evidence="8">
    <location>
        <begin position="233"/>
        <end position="417"/>
    </location>
</feature>
<dbReference type="InterPro" id="IPR014800">
    <property type="entry name" value="ASD1_dom"/>
</dbReference>
<comment type="subcellular location">
    <subcellularLocation>
        <location evidence="1">Cytoplasm</location>
        <location evidence="1">Cytoskeleton</location>
    </subcellularLocation>
</comment>
<dbReference type="SUPFAM" id="SSF50156">
    <property type="entry name" value="PDZ domain-like"/>
    <property type="match status" value="1"/>
</dbReference>
<feature type="region of interest" description="Disordered" evidence="8">
    <location>
        <begin position="1505"/>
        <end position="1570"/>
    </location>
</feature>
<dbReference type="GO" id="GO:0005874">
    <property type="term" value="C:microtubule"/>
    <property type="evidence" value="ECO:0007669"/>
    <property type="project" value="UniProtKB-KW"/>
</dbReference>
<feature type="compositionally biased region" description="Basic and acidic residues" evidence="8">
    <location>
        <begin position="362"/>
        <end position="372"/>
    </location>
</feature>
<feature type="compositionally biased region" description="Polar residues" evidence="8">
    <location>
        <begin position="745"/>
        <end position="754"/>
    </location>
</feature>
<protein>
    <submittedName>
        <fullName evidence="12">Protein Shroom3</fullName>
    </submittedName>
</protein>
<dbReference type="Gene3D" id="6.10.250.3120">
    <property type="match status" value="1"/>
</dbReference>
<dbReference type="InParanoid" id="L5KZ66"/>
<keyword evidence="13" id="KW-1185">Reference proteome</keyword>
<dbReference type="eggNOG" id="ENOG502QUU2">
    <property type="taxonomic scope" value="Eukaryota"/>
</dbReference>
<dbReference type="GO" id="GO:0043296">
    <property type="term" value="C:apical junction complex"/>
    <property type="evidence" value="ECO:0007669"/>
    <property type="project" value="TreeGrafter"/>
</dbReference>
<comment type="similarity">
    <text evidence="2">Belongs to the shroom family.</text>
</comment>
<feature type="compositionally biased region" description="Basic and acidic residues" evidence="8">
    <location>
        <begin position="777"/>
        <end position="788"/>
    </location>
</feature>
<evidence type="ECO:0000259" key="9">
    <source>
        <dbReference type="PROSITE" id="PS50106"/>
    </source>
</evidence>
<keyword evidence="5 7" id="KW-0009">Actin-binding</keyword>
<feature type="region of interest" description="Disordered" evidence="8">
    <location>
        <begin position="1340"/>
        <end position="1381"/>
    </location>
</feature>
<dbReference type="GO" id="GO:0005912">
    <property type="term" value="C:adherens junction"/>
    <property type="evidence" value="ECO:0007669"/>
    <property type="project" value="TreeGrafter"/>
</dbReference>
<feature type="region of interest" description="Disordered" evidence="8">
    <location>
        <begin position="438"/>
        <end position="463"/>
    </location>
</feature>
<feature type="domain" description="PDZ" evidence="9">
    <location>
        <begin position="26"/>
        <end position="79"/>
    </location>
</feature>
<feature type="compositionally biased region" description="Basic and acidic residues" evidence="8">
    <location>
        <begin position="630"/>
        <end position="648"/>
    </location>
</feature>
<accession>L5KZ66</accession>
<evidence type="ECO:0000256" key="3">
    <source>
        <dbReference type="ARBA" id="ARBA00022490"/>
    </source>
</evidence>
<feature type="compositionally biased region" description="Basic and acidic residues" evidence="8">
    <location>
        <begin position="1069"/>
        <end position="1079"/>
    </location>
</feature>
<dbReference type="FunCoup" id="L5KZ66">
    <property type="interactions" value="109"/>
</dbReference>
<feature type="compositionally biased region" description="Polar residues" evidence="8">
    <location>
        <begin position="577"/>
        <end position="594"/>
    </location>
</feature>
<evidence type="ECO:0000256" key="6">
    <source>
        <dbReference type="ARBA" id="ARBA00023212"/>
    </source>
</evidence>
<feature type="region of interest" description="Disordered" evidence="8">
    <location>
        <begin position="495"/>
        <end position="594"/>
    </location>
</feature>